<evidence type="ECO:0000313" key="3">
    <source>
        <dbReference type="EMBL" id="KAG8053378.1"/>
    </source>
</evidence>
<dbReference type="GO" id="GO:0005737">
    <property type="term" value="C:cytoplasm"/>
    <property type="evidence" value="ECO:0007669"/>
    <property type="project" value="TreeGrafter"/>
</dbReference>
<organism evidence="3 4">
    <name type="scientific">Zizania palustris</name>
    <name type="common">Northern wild rice</name>
    <dbReference type="NCBI Taxonomy" id="103762"/>
    <lineage>
        <taxon>Eukaryota</taxon>
        <taxon>Viridiplantae</taxon>
        <taxon>Streptophyta</taxon>
        <taxon>Embryophyta</taxon>
        <taxon>Tracheophyta</taxon>
        <taxon>Spermatophyta</taxon>
        <taxon>Magnoliopsida</taxon>
        <taxon>Liliopsida</taxon>
        <taxon>Poales</taxon>
        <taxon>Poaceae</taxon>
        <taxon>BOP clade</taxon>
        <taxon>Oryzoideae</taxon>
        <taxon>Oryzeae</taxon>
        <taxon>Zizaniinae</taxon>
        <taxon>Zizania</taxon>
    </lineage>
</organism>
<reference evidence="3" key="2">
    <citation type="submission" date="2021-02" db="EMBL/GenBank/DDBJ databases">
        <authorList>
            <person name="Kimball J.A."/>
            <person name="Haas M.W."/>
            <person name="Macchietto M."/>
            <person name="Kono T."/>
            <person name="Duquette J."/>
            <person name="Shao M."/>
        </authorList>
    </citation>
    <scope>NUCLEOTIDE SEQUENCE</scope>
    <source>
        <tissue evidence="3">Fresh leaf tissue</tissue>
    </source>
</reference>
<evidence type="ECO:0000313" key="4">
    <source>
        <dbReference type="Proteomes" id="UP000729402"/>
    </source>
</evidence>
<dbReference type="PROSITE" id="PS01284">
    <property type="entry name" value="TNASE_2"/>
    <property type="match status" value="1"/>
</dbReference>
<dbReference type="AlphaFoldDB" id="A0A8J5RXL4"/>
<evidence type="ECO:0000259" key="2">
    <source>
        <dbReference type="PROSITE" id="PS50830"/>
    </source>
</evidence>
<comment type="caution">
    <text evidence="3">The sequence shown here is derived from an EMBL/GenBank/DDBJ whole genome shotgun (WGS) entry which is preliminary data.</text>
</comment>
<feature type="compositionally biased region" description="Basic and acidic residues" evidence="1">
    <location>
        <begin position="340"/>
        <end position="354"/>
    </location>
</feature>
<evidence type="ECO:0000256" key="1">
    <source>
        <dbReference type="SAM" id="MobiDB-lite"/>
    </source>
</evidence>
<dbReference type="SMART" id="SM00318">
    <property type="entry name" value="SNc"/>
    <property type="match status" value="1"/>
</dbReference>
<dbReference type="InterPro" id="IPR002071">
    <property type="entry name" value="Thermonucl_AS"/>
</dbReference>
<name>A0A8J5RXL4_ZIZPA</name>
<reference evidence="3" key="1">
    <citation type="journal article" date="2021" name="bioRxiv">
        <title>Whole Genome Assembly and Annotation of Northern Wild Rice, Zizania palustris L., Supports a Whole Genome Duplication in the Zizania Genus.</title>
        <authorList>
            <person name="Haas M."/>
            <person name="Kono T."/>
            <person name="Macchietto M."/>
            <person name="Millas R."/>
            <person name="McGilp L."/>
            <person name="Shao M."/>
            <person name="Duquette J."/>
            <person name="Hirsch C.N."/>
            <person name="Kimball J."/>
        </authorList>
    </citation>
    <scope>NUCLEOTIDE SEQUENCE</scope>
    <source>
        <tissue evidence="3">Fresh leaf tissue</tissue>
    </source>
</reference>
<dbReference type="Pfam" id="PF00565">
    <property type="entry name" value="SNase"/>
    <property type="match status" value="1"/>
</dbReference>
<dbReference type="OrthoDB" id="430293at2759"/>
<proteinExistence type="predicted"/>
<gene>
    <name evidence="3" type="ORF">GUJ93_ZPchr0001g30866</name>
</gene>
<keyword evidence="4" id="KW-1185">Reference proteome</keyword>
<dbReference type="InterPro" id="IPR016071">
    <property type="entry name" value="Staphylococal_nuclease_OB-fold"/>
</dbReference>
<dbReference type="PANTHER" id="PTHR12302">
    <property type="entry name" value="EBNA2 BINDING PROTEIN P100"/>
    <property type="match status" value="1"/>
</dbReference>
<protein>
    <recommendedName>
        <fullName evidence="2">TNase-like domain-containing protein</fullName>
    </recommendedName>
</protein>
<sequence>MGNSIYRFLCGLCSPSSEQQQQHGYQPHGAHPAVAALGRDILHFEATSQVPEGLSRHVVSSKKAQANWYKKLIVTWKKARPTPRTPEEAARLVVTTLKNHQKADVEGFLVFYGLPHPNAATSAPVPHATHATKPNGAKFELHTLPVDAKAVADGDTVTVYVDAADPRESGNVPREVQKAAAERTKARAARDYQKADGLQKIIADAGYRQIPNARGQEVLAKKYRIRLRGIDAPESAMPYGKEAKEALVKLVQGKSLKVCIYDEDRYGRCVGDIYCDGVFVQEMPKYCSTQHAIRTETEQMLKKGCAWHYTAYDQRPELAKWEKQAQSGRKGLWASSKPQKPWEWRRDKRNGTAR</sequence>
<dbReference type="PANTHER" id="PTHR12302:SF3">
    <property type="entry name" value="SERINE_THREONINE-PROTEIN KINASE 31"/>
    <property type="match status" value="1"/>
</dbReference>
<dbReference type="GO" id="GO:0004518">
    <property type="term" value="F:nuclease activity"/>
    <property type="evidence" value="ECO:0007669"/>
    <property type="project" value="InterPro"/>
</dbReference>
<dbReference type="Proteomes" id="UP000729402">
    <property type="component" value="Unassembled WGS sequence"/>
</dbReference>
<dbReference type="EMBL" id="JAAALK010000288">
    <property type="protein sequence ID" value="KAG8053378.1"/>
    <property type="molecule type" value="Genomic_DNA"/>
</dbReference>
<dbReference type="PROSITE" id="PS50830">
    <property type="entry name" value="TNASE_3"/>
    <property type="match status" value="1"/>
</dbReference>
<feature type="region of interest" description="Disordered" evidence="1">
    <location>
        <begin position="323"/>
        <end position="354"/>
    </location>
</feature>
<accession>A0A8J5RXL4</accession>
<dbReference type="GO" id="GO:0003676">
    <property type="term" value="F:nucleic acid binding"/>
    <property type="evidence" value="ECO:0007669"/>
    <property type="project" value="InterPro"/>
</dbReference>
<feature type="domain" description="TNase-like" evidence="2">
    <location>
        <begin position="142"/>
        <end position="335"/>
    </location>
</feature>